<dbReference type="AlphaFoldDB" id="A0A4Y7TCD9"/>
<dbReference type="InterPro" id="IPR008928">
    <property type="entry name" value="6-hairpin_glycosidase_sf"/>
</dbReference>
<dbReference type="Pfam" id="PF07470">
    <property type="entry name" value="Glyco_hydro_88"/>
    <property type="match status" value="1"/>
</dbReference>
<dbReference type="InterPro" id="IPR012341">
    <property type="entry name" value="6hp_glycosidase-like_sf"/>
</dbReference>
<accession>A0A4Y7TCD9</accession>
<evidence type="ECO:0008006" key="5">
    <source>
        <dbReference type="Google" id="ProtNLM"/>
    </source>
</evidence>
<dbReference type="Gene3D" id="1.50.10.10">
    <property type="match status" value="1"/>
</dbReference>
<gene>
    <name evidence="3" type="ORF">FA13DRAFT_1764049</name>
</gene>
<proteinExistence type="predicted"/>
<evidence type="ECO:0000313" key="3">
    <source>
        <dbReference type="EMBL" id="TEB31835.1"/>
    </source>
</evidence>
<feature type="region of interest" description="Disordered" evidence="2">
    <location>
        <begin position="387"/>
        <end position="419"/>
    </location>
</feature>
<name>A0A4Y7TCD9_COPMI</name>
<dbReference type="GO" id="GO:0005975">
    <property type="term" value="P:carbohydrate metabolic process"/>
    <property type="evidence" value="ECO:0007669"/>
    <property type="project" value="InterPro"/>
</dbReference>
<feature type="compositionally biased region" description="Basic residues" evidence="2">
    <location>
        <begin position="399"/>
        <end position="411"/>
    </location>
</feature>
<sequence>MNKVIPALGVISATLNNYNAYPYNVGFDIQSVADLAWSLPTHSWEFGAAAEAMLELYTPQASVFGVAPFPVPTISRKSNRALEYVAKNARLGSGSFDALDRGNGAAGDPASMGVYAVMLGKTDDKYAEAANRTVTGLLKDVPRFSNGAISHRSAVPELWADFQYMVPPFLAYYAADTDDETLLRESVRQIRLYREVLQAKTSASYKGAWQHIIGPESQDTGIWSSGNGWAAAGMTRVLATVMKAPVALKADWQKDAIEELTGYIKEILDGAIGSSRDDGLLRNYWQDLTGPHGFGEISGSSLLASVAYRMAVIDPKTFGKQYIVFAEDMRKALAPHITAKGIATPSVNPLWWLDKKPFTTGSPEGQAFVVLMYAAYRDCITADVCPRPASEGSGSATRRANKRDVHARRRALHGDMHSN</sequence>
<dbReference type="Proteomes" id="UP000298030">
    <property type="component" value="Unassembled WGS sequence"/>
</dbReference>
<dbReference type="STRING" id="71717.A0A4Y7TCD9"/>
<evidence type="ECO:0000313" key="4">
    <source>
        <dbReference type="Proteomes" id="UP000298030"/>
    </source>
</evidence>
<comment type="caution">
    <text evidence="3">The sequence shown here is derived from an EMBL/GenBank/DDBJ whole genome shotgun (WGS) entry which is preliminary data.</text>
</comment>
<evidence type="ECO:0000256" key="2">
    <source>
        <dbReference type="SAM" id="MobiDB-lite"/>
    </source>
</evidence>
<dbReference type="OrthoDB" id="4138492at2759"/>
<evidence type="ECO:0000256" key="1">
    <source>
        <dbReference type="ARBA" id="ARBA00022801"/>
    </source>
</evidence>
<protein>
    <recommendedName>
        <fullName evidence="5">Six-hairpin glycosidase</fullName>
    </recommendedName>
</protein>
<keyword evidence="1" id="KW-0378">Hydrolase</keyword>
<dbReference type="GO" id="GO:0016787">
    <property type="term" value="F:hydrolase activity"/>
    <property type="evidence" value="ECO:0007669"/>
    <property type="project" value="UniProtKB-KW"/>
</dbReference>
<organism evidence="3 4">
    <name type="scientific">Coprinellus micaceus</name>
    <name type="common">Glistening ink-cap mushroom</name>
    <name type="synonym">Coprinus micaceus</name>
    <dbReference type="NCBI Taxonomy" id="71717"/>
    <lineage>
        <taxon>Eukaryota</taxon>
        <taxon>Fungi</taxon>
        <taxon>Dikarya</taxon>
        <taxon>Basidiomycota</taxon>
        <taxon>Agaricomycotina</taxon>
        <taxon>Agaricomycetes</taxon>
        <taxon>Agaricomycetidae</taxon>
        <taxon>Agaricales</taxon>
        <taxon>Agaricineae</taxon>
        <taxon>Psathyrellaceae</taxon>
        <taxon>Coprinellus</taxon>
    </lineage>
</organism>
<dbReference type="PANTHER" id="PTHR41814">
    <property type="entry name" value="EXPRESSED PROTEIN"/>
    <property type="match status" value="1"/>
</dbReference>
<dbReference type="PANTHER" id="PTHR41814:SF1">
    <property type="entry name" value="CELLULASE"/>
    <property type="match status" value="1"/>
</dbReference>
<dbReference type="EMBL" id="QPFP01000017">
    <property type="protein sequence ID" value="TEB31835.1"/>
    <property type="molecule type" value="Genomic_DNA"/>
</dbReference>
<dbReference type="SUPFAM" id="SSF48208">
    <property type="entry name" value="Six-hairpin glycosidases"/>
    <property type="match status" value="1"/>
</dbReference>
<reference evidence="3 4" key="1">
    <citation type="journal article" date="2019" name="Nat. Ecol. Evol.">
        <title>Megaphylogeny resolves global patterns of mushroom evolution.</title>
        <authorList>
            <person name="Varga T."/>
            <person name="Krizsan K."/>
            <person name="Foldi C."/>
            <person name="Dima B."/>
            <person name="Sanchez-Garcia M."/>
            <person name="Sanchez-Ramirez S."/>
            <person name="Szollosi G.J."/>
            <person name="Szarkandi J.G."/>
            <person name="Papp V."/>
            <person name="Albert L."/>
            <person name="Andreopoulos W."/>
            <person name="Angelini C."/>
            <person name="Antonin V."/>
            <person name="Barry K.W."/>
            <person name="Bougher N.L."/>
            <person name="Buchanan P."/>
            <person name="Buyck B."/>
            <person name="Bense V."/>
            <person name="Catcheside P."/>
            <person name="Chovatia M."/>
            <person name="Cooper J."/>
            <person name="Damon W."/>
            <person name="Desjardin D."/>
            <person name="Finy P."/>
            <person name="Geml J."/>
            <person name="Haridas S."/>
            <person name="Hughes K."/>
            <person name="Justo A."/>
            <person name="Karasinski D."/>
            <person name="Kautmanova I."/>
            <person name="Kiss B."/>
            <person name="Kocsube S."/>
            <person name="Kotiranta H."/>
            <person name="LaButti K.M."/>
            <person name="Lechner B.E."/>
            <person name="Liimatainen K."/>
            <person name="Lipzen A."/>
            <person name="Lukacs Z."/>
            <person name="Mihaltcheva S."/>
            <person name="Morgado L.N."/>
            <person name="Niskanen T."/>
            <person name="Noordeloos M.E."/>
            <person name="Ohm R.A."/>
            <person name="Ortiz-Santana B."/>
            <person name="Ovrebo C."/>
            <person name="Racz N."/>
            <person name="Riley R."/>
            <person name="Savchenko A."/>
            <person name="Shiryaev A."/>
            <person name="Soop K."/>
            <person name="Spirin V."/>
            <person name="Szebenyi C."/>
            <person name="Tomsovsky M."/>
            <person name="Tulloss R.E."/>
            <person name="Uehling J."/>
            <person name="Grigoriev I.V."/>
            <person name="Vagvolgyi C."/>
            <person name="Papp T."/>
            <person name="Martin F.M."/>
            <person name="Miettinen O."/>
            <person name="Hibbett D.S."/>
            <person name="Nagy L.G."/>
        </authorList>
    </citation>
    <scope>NUCLEOTIDE SEQUENCE [LARGE SCALE GENOMIC DNA]</scope>
    <source>
        <strain evidence="3 4">FP101781</strain>
    </source>
</reference>
<keyword evidence="4" id="KW-1185">Reference proteome</keyword>
<dbReference type="InterPro" id="IPR010905">
    <property type="entry name" value="Glyco_hydro_88"/>
</dbReference>